<dbReference type="PANTHER" id="PTHR30071">
    <property type="entry name" value="HEME EXPORTER PROTEIN C"/>
    <property type="match status" value="1"/>
</dbReference>
<proteinExistence type="predicted"/>
<dbReference type="OrthoDB" id="9814290at2"/>
<keyword evidence="5 6" id="KW-0472">Membrane</keyword>
<evidence type="ECO:0000256" key="5">
    <source>
        <dbReference type="ARBA" id="ARBA00023136"/>
    </source>
</evidence>
<sequence length="639" mass="70944">MKKFLPLIVLLLGVVYLASTLRPEKNPTGFDLAGFGRVPVLVNGRIKPLDTVARTSLLTMQARQRVSSPETGTFVSSPSEWLATVFFDAAKADTFPIIKIDSPEVLSLLGLEEKDIRIEYDSVAKRTMAVLGFLPSTKSRFSYAQLKPRLPELDRQGRLAEPVESQLRTPFQKQVIAVRNRVILYLQLRLSVQMPESTDFLTELELFEKALPAGIAAVLAKQRGEAHSTEALGVMKEMADRFAYMEQLGHLRLVPPADGDNDPSHWELTGTTLLGSFGTGKINPTVMEYARLGQAWRKGDTATFNRIVASLHDQLEPRYPEAMRKSDIESRFNAAGPFYSSMTLYVWAFLLAVVSWLKWPEQLGRAAFWLLTLAFVSTSAGIFARMWLEGRPPVTNLYSSALFVGWGAVFLCLFLEKFYRNAIGSVAGGLIGFATLLIAHHLSLSGDTLEMMRAVLDSNFWLATHVIIITIGYSATFLAGFLAAIYVARGLLTRTLDKTTADALTRMVYGIVCFATLFSLVGTVLGGIWADQSWGRFWGWDPKENGALLIVIWNAVILHARWGGIVKQRGLMGLALFGNIVTSWSWFGTNMLGVGLHSYGFMDAAFYWLIAFVSSQLLLIALTLIPLEKWRSFRTPATA</sequence>
<dbReference type="InterPro" id="IPR002541">
    <property type="entry name" value="Cyt_c_assembly"/>
</dbReference>
<evidence type="ECO:0000256" key="3">
    <source>
        <dbReference type="ARBA" id="ARBA00022748"/>
    </source>
</evidence>
<evidence type="ECO:0000313" key="8">
    <source>
        <dbReference type="EMBL" id="AOS46241.1"/>
    </source>
</evidence>
<keyword evidence="9" id="KW-1185">Reference proteome</keyword>
<evidence type="ECO:0000256" key="6">
    <source>
        <dbReference type="SAM" id="Phobius"/>
    </source>
</evidence>
<evidence type="ECO:0000313" key="9">
    <source>
        <dbReference type="Proteomes" id="UP000095228"/>
    </source>
</evidence>
<organism evidence="8 9">
    <name type="scientific">Lacunisphaera limnophila</name>
    <dbReference type="NCBI Taxonomy" id="1838286"/>
    <lineage>
        <taxon>Bacteria</taxon>
        <taxon>Pseudomonadati</taxon>
        <taxon>Verrucomicrobiota</taxon>
        <taxon>Opitutia</taxon>
        <taxon>Opitutales</taxon>
        <taxon>Opitutaceae</taxon>
        <taxon>Lacunisphaera</taxon>
    </lineage>
</organism>
<evidence type="ECO:0000256" key="1">
    <source>
        <dbReference type="ARBA" id="ARBA00004141"/>
    </source>
</evidence>
<dbReference type="RefSeq" id="WP_069963317.1">
    <property type="nucleotide sequence ID" value="NZ_CP016094.1"/>
</dbReference>
<feature type="transmembrane region" description="Helical" evidence="6">
    <location>
        <begin position="394"/>
        <end position="415"/>
    </location>
</feature>
<dbReference type="Proteomes" id="UP000095228">
    <property type="component" value="Chromosome"/>
</dbReference>
<accession>A0A1D8AZD9</accession>
<comment type="subcellular location">
    <subcellularLocation>
        <location evidence="1">Membrane</location>
        <topology evidence="1">Multi-pass membrane protein</topology>
    </subcellularLocation>
</comment>
<dbReference type="KEGG" id="obg:Verru16b_03340"/>
<dbReference type="GO" id="GO:0020037">
    <property type="term" value="F:heme binding"/>
    <property type="evidence" value="ECO:0007669"/>
    <property type="project" value="InterPro"/>
</dbReference>
<keyword evidence="3" id="KW-0201">Cytochrome c-type biogenesis</keyword>
<dbReference type="GO" id="GO:0005886">
    <property type="term" value="C:plasma membrane"/>
    <property type="evidence" value="ECO:0007669"/>
    <property type="project" value="TreeGrafter"/>
</dbReference>
<feature type="transmembrane region" description="Helical" evidence="6">
    <location>
        <begin position="366"/>
        <end position="388"/>
    </location>
</feature>
<reference evidence="8 9" key="1">
    <citation type="submission" date="2016-06" db="EMBL/GenBank/DDBJ databases">
        <title>Three novel species with peptidoglycan cell walls form the new genus Lacunisphaera gen. nov. in the family Opitutaceae of the verrucomicrobial subdivision 4.</title>
        <authorList>
            <person name="Rast P."/>
            <person name="Gloeckner I."/>
            <person name="Jogler M."/>
            <person name="Boedeker C."/>
            <person name="Jeske O."/>
            <person name="Wiegand S."/>
            <person name="Reinhardt R."/>
            <person name="Schumann P."/>
            <person name="Rohde M."/>
            <person name="Spring S."/>
            <person name="Gloeckner F.O."/>
            <person name="Jogler C."/>
        </authorList>
    </citation>
    <scope>NUCLEOTIDE SEQUENCE [LARGE SCALE GENOMIC DNA]</scope>
    <source>
        <strain evidence="8 9">IG16b</strain>
    </source>
</reference>
<dbReference type="STRING" id="1838286.Verru16b_03340"/>
<evidence type="ECO:0000259" key="7">
    <source>
        <dbReference type="Pfam" id="PF01578"/>
    </source>
</evidence>
<dbReference type="EMBL" id="CP016094">
    <property type="protein sequence ID" value="AOS46241.1"/>
    <property type="molecule type" value="Genomic_DNA"/>
</dbReference>
<dbReference type="GO" id="GO:0017004">
    <property type="term" value="P:cytochrome complex assembly"/>
    <property type="evidence" value="ECO:0007669"/>
    <property type="project" value="UniProtKB-KW"/>
</dbReference>
<feature type="transmembrane region" description="Helical" evidence="6">
    <location>
        <begin position="605"/>
        <end position="625"/>
    </location>
</feature>
<feature type="transmembrane region" description="Helical" evidence="6">
    <location>
        <begin position="508"/>
        <end position="530"/>
    </location>
</feature>
<feature type="transmembrane region" description="Helical" evidence="6">
    <location>
        <begin position="422"/>
        <end position="442"/>
    </location>
</feature>
<dbReference type="InterPro" id="IPR045062">
    <property type="entry name" value="Cyt_c_biogenesis_CcsA/CcmC"/>
</dbReference>
<name>A0A1D8AZD9_9BACT</name>
<keyword evidence="2 6" id="KW-0812">Transmembrane</keyword>
<gene>
    <name evidence="8" type="primary">ccsA_2</name>
    <name evidence="8" type="ORF">Verru16b_03340</name>
</gene>
<feature type="transmembrane region" description="Helical" evidence="6">
    <location>
        <begin position="545"/>
        <end position="562"/>
    </location>
</feature>
<keyword evidence="4 6" id="KW-1133">Transmembrane helix</keyword>
<feature type="transmembrane region" description="Helical" evidence="6">
    <location>
        <begin position="338"/>
        <end position="359"/>
    </location>
</feature>
<evidence type="ECO:0000256" key="2">
    <source>
        <dbReference type="ARBA" id="ARBA00022692"/>
    </source>
</evidence>
<dbReference type="AlphaFoldDB" id="A0A1D8AZD9"/>
<feature type="transmembrane region" description="Helical" evidence="6">
    <location>
        <begin position="462"/>
        <end position="487"/>
    </location>
</feature>
<feature type="transmembrane region" description="Helical" evidence="6">
    <location>
        <begin position="574"/>
        <end position="599"/>
    </location>
</feature>
<dbReference type="Pfam" id="PF01578">
    <property type="entry name" value="Cytochrom_C_asm"/>
    <property type="match status" value="1"/>
</dbReference>
<evidence type="ECO:0000256" key="4">
    <source>
        <dbReference type="ARBA" id="ARBA00022989"/>
    </source>
</evidence>
<dbReference type="PANTHER" id="PTHR30071:SF1">
    <property type="entry name" value="CYTOCHROME B_B6 PROTEIN-RELATED"/>
    <property type="match status" value="1"/>
</dbReference>
<feature type="domain" description="Cytochrome c assembly protein" evidence="7">
    <location>
        <begin position="395"/>
        <end position="597"/>
    </location>
</feature>
<protein>
    <submittedName>
        <fullName evidence="8">Cytochrome c biogenesis protein CcsA</fullName>
    </submittedName>
</protein>